<name>A0AAW1LR89_POPJA</name>
<protein>
    <submittedName>
        <fullName evidence="1">Uncharacterized protein</fullName>
    </submittedName>
</protein>
<evidence type="ECO:0000313" key="2">
    <source>
        <dbReference type="Proteomes" id="UP001458880"/>
    </source>
</evidence>
<reference evidence="1 2" key="1">
    <citation type="journal article" date="2024" name="BMC Genomics">
        <title>De novo assembly and annotation of Popillia japonica's genome with initial clues to its potential as an invasive pest.</title>
        <authorList>
            <person name="Cucini C."/>
            <person name="Boschi S."/>
            <person name="Funari R."/>
            <person name="Cardaioli E."/>
            <person name="Iannotti N."/>
            <person name="Marturano G."/>
            <person name="Paoli F."/>
            <person name="Bruttini M."/>
            <person name="Carapelli A."/>
            <person name="Frati F."/>
            <person name="Nardi F."/>
        </authorList>
    </citation>
    <scope>NUCLEOTIDE SEQUENCE [LARGE SCALE GENOMIC DNA]</scope>
    <source>
        <strain evidence="1">DMR45628</strain>
    </source>
</reference>
<gene>
    <name evidence="1" type="ORF">QE152_g11240</name>
</gene>
<organism evidence="1 2">
    <name type="scientific">Popillia japonica</name>
    <name type="common">Japanese beetle</name>
    <dbReference type="NCBI Taxonomy" id="7064"/>
    <lineage>
        <taxon>Eukaryota</taxon>
        <taxon>Metazoa</taxon>
        <taxon>Ecdysozoa</taxon>
        <taxon>Arthropoda</taxon>
        <taxon>Hexapoda</taxon>
        <taxon>Insecta</taxon>
        <taxon>Pterygota</taxon>
        <taxon>Neoptera</taxon>
        <taxon>Endopterygota</taxon>
        <taxon>Coleoptera</taxon>
        <taxon>Polyphaga</taxon>
        <taxon>Scarabaeiformia</taxon>
        <taxon>Scarabaeidae</taxon>
        <taxon>Rutelinae</taxon>
        <taxon>Popillia</taxon>
    </lineage>
</organism>
<proteinExistence type="predicted"/>
<sequence>MTFLLHNSNNIPDRLQSIIQVNRAILPEKDKGNDADGDDIRRHEIVEKERYLTGSREDEMTKDEEEAKMTSEICAQDKSELSVSVCALLGC</sequence>
<dbReference type="Proteomes" id="UP001458880">
    <property type="component" value="Unassembled WGS sequence"/>
</dbReference>
<evidence type="ECO:0000313" key="1">
    <source>
        <dbReference type="EMBL" id="KAK9736830.1"/>
    </source>
</evidence>
<comment type="caution">
    <text evidence="1">The sequence shown here is derived from an EMBL/GenBank/DDBJ whole genome shotgun (WGS) entry which is preliminary data.</text>
</comment>
<dbReference type="EMBL" id="JASPKY010000108">
    <property type="protein sequence ID" value="KAK9736830.1"/>
    <property type="molecule type" value="Genomic_DNA"/>
</dbReference>
<accession>A0AAW1LR89</accession>
<keyword evidence="2" id="KW-1185">Reference proteome</keyword>
<dbReference type="AlphaFoldDB" id="A0AAW1LR89"/>